<evidence type="ECO:0000256" key="1">
    <source>
        <dbReference type="SAM" id="MobiDB-lite"/>
    </source>
</evidence>
<dbReference type="InterPro" id="IPR023375">
    <property type="entry name" value="ADC_dom_sf"/>
</dbReference>
<keyword evidence="3" id="KW-1185">Reference proteome</keyword>
<evidence type="ECO:0000313" key="2">
    <source>
        <dbReference type="EMBL" id="KAJ5116910.1"/>
    </source>
</evidence>
<dbReference type="SUPFAM" id="SSF160104">
    <property type="entry name" value="Acetoacetate decarboxylase-like"/>
    <property type="match status" value="1"/>
</dbReference>
<organism evidence="2 3">
    <name type="scientific">Penicillium angulare</name>
    <dbReference type="NCBI Taxonomy" id="116970"/>
    <lineage>
        <taxon>Eukaryota</taxon>
        <taxon>Fungi</taxon>
        <taxon>Dikarya</taxon>
        <taxon>Ascomycota</taxon>
        <taxon>Pezizomycotina</taxon>
        <taxon>Eurotiomycetes</taxon>
        <taxon>Eurotiomycetidae</taxon>
        <taxon>Eurotiales</taxon>
        <taxon>Aspergillaceae</taxon>
        <taxon>Penicillium</taxon>
    </lineage>
</organism>
<dbReference type="PANTHER" id="PTHR40518:SF1">
    <property type="entry name" value="ACETOACETATE DECARBOXYLASE"/>
    <property type="match status" value="1"/>
</dbReference>
<name>A0A9W9GE03_9EURO</name>
<evidence type="ECO:0000313" key="3">
    <source>
        <dbReference type="Proteomes" id="UP001149165"/>
    </source>
</evidence>
<sequence length="305" mass="33210">MAEFIPRPPSPSKPGSFPPVEGVPVAPPPWTLKAKAWTFLYSDIDQANEPQPQNPNNTPEILQNVLPPGAYHPFEILHPDALQKLPGGEPQYRDGWIKGVTIIRYEDSEVGPYDELILVPGKAVNPHTGKADQRISTIYVSTDASVWNGRRNWNIPKHRAVFSFTLSGSSGSDLEVRVSFPEDSSAPLDPKVPFFTALLKDSSLPKIPLPRLGPIPVVQPPLAKSRSPLAEDTVIATDDPENGRENPWLATKPSFKGLWGLAYPGKLEGGLEYYGDGIGFPKIKLWSVGGVFDGHIGFGVPTVVS</sequence>
<reference evidence="2" key="2">
    <citation type="journal article" date="2023" name="IMA Fungus">
        <title>Comparative genomic study of the Penicillium genus elucidates a diverse pangenome and 15 lateral gene transfer events.</title>
        <authorList>
            <person name="Petersen C."/>
            <person name="Sorensen T."/>
            <person name="Nielsen M.R."/>
            <person name="Sondergaard T.E."/>
            <person name="Sorensen J.L."/>
            <person name="Fitzpatrick D.A."/>
            <person name="Frisvad J.C."/>
            <person name="Nielsen K.L."/>
        </authorList>
    </citation>
    <scope>NUCLEOTIDE SEQUENCE</scope>
    <source>
        <strain evidence="2">IBT 30069</strain>
    </source>
</reference>
<feature type="compositionally biased region" description="Pro residues" evidence="1">
    <location>
        <begin position="1"/>
        <end position="12"/>
    </location>
</feature>
<dbReference type="PANTHER" id="PTHR40518">
    <property type="entry name" value="ACETOACETATE DECARBOXYLASE"/>
    <property type="match status" value="1"/>
</dbReference>
<reference evidence="2" key="1">
    <citation type="submission" date="2022-11" db="EMBL/GenBank/DDBJ databases">
        <authorList>
            <person name="Petersen C."/>
        </authorList>
    </citation>
    <scope>NUCLEOTIDE SEQUENCE</scope>
    <source>
        <strain evidence="2">IBT 30069</strain>
    </source>
</reference>
<dbReference type="EMBL" id="JAPQKH010000001">
    <property type="protein sequence ID" value="KAJ5116910.1"/>
    <property type="molecule type" value="Genomic_DNA"/>
</dbReference>
<protein>
    <recommendedName>
        <fullName evidence="4">Acetoacetate decarboxylase</fullName>
    </recommendedName>
</protein>
<dbReference type="OrthoDB" id="9970474at2759"/>
<dbReference type="Gene3D" id="2.40.400.10">
    <property type="entry name" value="Acetoacetate decarboxylase-like"/>
    <property type="match status" value="1"/>
</dbReference>
<evidence type="ECO:0008006" key="4">
    <source>
        <dbReference type="Google" id="ProtNLM"/>
    </source>
</evidence>
<gene>
    <name evidence="2" type="ORF">N7456_001258</name>
</gene>
<feature type="compositionally biased region" description="Low complexity" evidence="1">
    <location>
        <begin position="13"/>
        <end position="24"/>
    </location>
</feature>
<feature type="region of interest" description="Disordered" evidence="1">
    <location>
        <begin position="1"/>
        <end position="24"/>
    </location>
</feature>
<accession>A0A9W9GE03</accession>
<dbReference type="Proteomes" id="UP001149165">
    <property type="component" value="Unassembled WGS sequence"/>
</dbReference>
<proteinExistence type="predicted"/>
<comment type="caution">
    <text evidence="2">The sequence shown here is derived from an EMBL/GenBank/DDBJ whole genome shotgun (WGS) entry which is preliminary data.</text>
</comment>
<dbReference type="AlphaFoldDB" id="A0A9W9GE03"/>